<reference evidence="2 3" key="1">
    <citation type="submission" date="2021-04" db="EMBL/GenBank/DDBJ databases">
        <authorList>
            <person name="Bliznina A."/>
        </authorList>
    </citation>
    <scope>NUCLEOTIDE SEQUENCE [LARGE SCALE GENOMIC DNA]</scope>
</reference>
<feature type="compositionally biased region" description="Basic residues" evidence="1">
    <location>
        <begin position="1"/>
        <end position="18"/>
    </location>
</feature>
<proteinExistence type="predicted"/>
<evidence type="ECO:0000256" key="1">
    <source>
        <dbReference type="SAM" id="MobiDB-lite"/>
    </source>
</evidence>
<feature type="region of interest" description="Disordered" evidence="1">
    <location>
        <begin position="168"/>
        <end position="196"/>
    </location>
</feature>
<dbReference type="Proteomes" id="UP001158576">
    <property type="component" value="Chromosome 2"/>
</dbReference>
<protein>
    <submittedName>
        <fullName evidence="2">Oidioi.mRNA.OKI2018_I69.chr2.g7197.t1.cds</fullName>
    </submittedName>
</protein>
<evidence type="ECO:0000313" key="2">
    <source>
        <dbReference type="EMBL" id="CAG5113047.1"/>
    </source>
</evidence>
<gene>
    <name evidence="2" type="ORF">OKIOD_LOCUS15962</name>
</gene>
<keyword evidence="3" id="KW-1185">Reference proteome</keyword>
<evidence type="ECO:0000313" key="3">
    <source>
        <dbReference type="Proteomes" id="UP001158576"/>
    </source>
</evidence>
<feature type="region of interest" description="Disordered" evidence="1">
    <location>
        <begin position="1"/>
        <end position="28"/>
    </location>
</feature>
<dbReference type="EMBL" id="OU015567">
    <property type="protein sequence ID" value="CAG5113047.1"/>
    <property type="molecule type" value="Genomic_DNA"/>
</dbReference>
<accession>A0ABN7TCC3</accession>
<feature type="compositionally biased region" description="Acidic residues" evidence="1">
    <location>
        <begin position="181"/>
        <end position="196"/>
    </location>
</feature>
<sequence length="196" mass="22268">MPSKAKKTQNKKSTKAARRAVTAGKTLTKGTQNIDEDVKCAPKDFNEESEWEIEQFGGLYLCWGKKKVRKEDGSIGREYYLKDDKDHRIWIKWTVAFHDKIRWSAEKQSSLIGVSKDAIKKIVNDKKAWPMPSASDGVKTGWKERRAICSNVGITEWAPSGKEAGKRYNLVDPELPITQSEIEDTDEETDEEDSSN</sequence>
<name>A0ABN7TCC3_OIKDI</name>
<organism evidence="2 3">
    <name type="scientific">Oikopleura dioica</name>
    <name type="common">Tunicate</name>
    <dbReference type="NCBI Taxonomy" id="34765"/>
    <lineage>
        <taxon>Eukaryota</taxon>
        <taxon>Metazoa</taxon>
        <taxon>Chordata</taxon>
        <taxon>Tunicata</taxon>
        <taxon>Appendicularia</taxon>
        <taxon>Copelata</taxon>
        <taxon>Oikopleuridae</taxon>
        <taxon>Oikopleura</taxon>
    </lineage>
</organism>